<proteinExistence type="predicted"/>
<gene>
    <name evidence="2" type="ORF">PCANC_12905</name>
</gene>
<dbReference type="EMBL" id="PGCJ01000104">
    <property type="protein sequence ID" value="PLW48270.1"/>
    <property type="molecule type" value="Genomic_DNA"/>
</dbReference>
<dbReference type="AlphaFoldDB" id="A0A2N5VE60"/>
<evidence type="ECO:0000256" key="1">
    <source>
        <dbReference type="SAM" id="Phobius"/>
    </source>
</evidence>
<reference evidence="2 3" key="1">
    <citation type="submission" date="2017-11" db="EMBL/GenBank/DDBJ databases">
        <title>De novo assembly and phasing of dikaryotic genomes from two isolates of Puccinia coronata f. sp. avenae, the causal agent of oat crown rust.</title>
        <authorList>
            <person name="Miller M.E."/>
            <person name="Zhang Y."/>
            <person name="Omidvar V."/>
            <person name="Sperschneider J."/>
            <person name="Schwessinger B."/>
            <person name="Raley C."/>
            <person name="Palmer J.M."/>
            <person name="Garnica D."/>
            <person name="Upadhyaya N."/>
            <person name="Rathjen J."/>
            <person name="Taylor J.M."/>
            <person name="Park R.F."/>
            <person name="Dodds P.N."/>
            <person name="Hirsch C.D."/>
            <person name="Kianian S.F."/>
            <person name="Figueroa M."/>
        </authorList>
    </citation>
    <scope>NUCLEOTIDE SEQUENCE [LARGE SCALE GENOMIC DNA]</scope>
    <source>
        <strain evidence="2">12NC29</strain>
    </source>
</reference>
<keyword evidence="1" id="KW-1133">Transmembrane helix</keyword>
<evidence type="ECO:0000313" key="3">
    <source>
        <dbReference type="Proteomes" id="UP000235388"/>
    </source>
</evidence>
<organism evidence="2 3">
    <name type="scientific">Puccinia coronata f. sp. avenae</name>
    <dbReference type="NCBI Taxonomy" id="200324"/>
    <lineage>
        <taxon>Eukaryota</taxon>
        <taxon>Fungi</taxon>
        <taxon>Dikarya</taxon>
        <taxon>Basidiomycota</taxon>
        <taxon>Pucciniomycotina</taxon>
        <taxon>Pucciniomycetes</taxon>
        <taxon>Pucciniales</taxon>
        <taxon>Pucciniaceae</taxon>
        <taxon>Puccinia</taxon>
    </lineage>
</organism>
<name>A0A2N5VE60_9BASI</name>
<keyword evidence="3" id="KW-1185">Reference proteome</keyword>
<evidence type="ECO:0000313" key="2">
    <source>
        <dbReference type="EMBL" id="PLW48270.1"/>
    </source>
</evidence>
<accession>A0A2N5VE60</accession>
<keyword evidence="1" id="KW-0472">Membrane</keyword>
<feature type="transmembrane region" description="Helical" evidence="1">
    <location>
        <begin position="61"/>
        <end position="85"/>
    </location>
</feature>
<dbReference type="Proteomes" id="UP000235388">
    <property type="component" value="Unassembled WGS sequence"/>
</dbReference>
<sequence>MWATPPMIALKAWQKDACVANKALLVAKNFKKAWFLPGLVQDATYGYYLGLRDTDPEPFTALFHLMFLPMHVLVIPLHFISFLAISLQRSL</sequence>
<protein>
    <submittedName>
        <fullName evidence="2">Uncharacterized protein</fullName>
    </submittedName>
</protein>
<keyword evidence="1" id="KW-0812">Transmembrane</keyword>
<comment type="caution">
    <text evidence="2">The sequence shown here is derived from an EMBL/GenBank/DDBJ whole genome shotgun (WGS) entry which is preliminary data.</text>
</comment>